<dbReference type="GeneID" id="10511330"/>
<dbReference type="Proteomes" id="UP000001064">
    <property type="component" value="Unassembled WGS sequence"/>
</dbReference>
<dbReference type="GO" id="GO:1905897">
    <property type="term" value="P:regulation of response to endoplasmic reticulum stress"/>
    <property type="evidence" value="ECO:0000318"/>
    <property type="project" value="GO_Central"/>
</dbReference>
<dbReference type="PANTHER" id="PTHR13325:SF3">
    <property type="entry name" value="MEMBRANE-BOUND TRANSCRIPTION FACTOR SITE-2 PROTEASE"/>
    <property type="match status" value="1"/>
</dbReference>
<dbReference type="MEROPS" id="M50.A08"/>
<evidence type="ECO:0000313" key="10">
    <source>
        <dbReference type="Proteomes" id="UP000001064"/>
    </source>
</evidence>
<evidence type="ECO:0000256" key="4">
    <source>
        <dbReference type="ARBA" id="ARBA00023136"/>
    </source>
</evidence>
<evidence type="ECO:0000313" key="9">
    <source>
        <dbReference type="EMBL" id="EGC28250.1"/>
    </source>
</evidence>
<feature type="transmembrane region" description="Helical" evidence="7">
    <location>
        <begin position="473"/>
        <end position="490"/>
    </location>
</feature>
<feature type="compositionally biased region" description="Low complexity" evidence="6">
    <location>
        <begin position="437"/>
        <end position="455"/>
    </location>
</feature>
<feature type="transmembrane region" description="Helical" evidence="7">
    <location>
        <begin position="156"/>
        <end position="174"/>
    </location>
</feature>
<gene>
    <name evidence="9" type="ORF">DICPUDRAFT_91002</name>
</gene>
<evidence type="ECO:0000256" key="6">
    <source>
        <dbReference type="SAM" id="MobiDB-lite"/>
    </source>
</evidence>
<dbReference type="GO" id="GO:0031293">
    <property type="term" value="P:membrane protein intracellular domain proteolysis"/>
    <property type="evidence" value="ECO:0000318"/>
    <property type="project" value="GO_Central"/>
</dbReference>
<comment type="subcellular location">
    <subcellularLocation>
        <location evidence="1">Endomembrane system</location>
        <topology evidence="1">Multi-pass membrane protein</topology>
    </subcellularLocation>
</comment>
<evidence type="ECO:0000256" key="5">
    <source>
        <dbReference type="ARBA" id="ARBA00032658"/>
    </source>
</evidence>
<feature type="transmembrane region" description="Helical" evidence="7">
    <location>
        <begin position="6"/>
        <end position="26"/>
    </location>
</feature>
<keyword evidence="3 7" id="KW-1133">Transmembrane helix</keyword>
<evidence type="ECO:0000256" key="1">
    <source>
        <dbReference type="ARBA" id="ARBA00004127"/>
    </source>
</evidence>
<dbReference type="FunCoup" id="F1A6C9">
    <property type="interactions" value="342"/>
</dbReference>
<dbReference type="GO" id="GO:0012505">
    <property type="term" value="C:endomembrane system"/>
    <property type="evidence" value="ECO:0007669"/>
    <property type="project" value="UniProtKB-SubCell"/>
</dbReference>
<evidence type="ECO:0000256" key="3">
    <source>
        <dbReference type="ARBA" id="ARBA00022989"/>
    </source>
</evidence>
<dbReference type="EMBL" id="GL871718">
    <property type="protein sequence ID" value="EGC28250.1"/>
    <property type="molecule type" value="Genomic_DNA"/>
</dbReference>
<evidence type="ECO:0000256" key="7">
    <source>
        <dbReference type="SAM" id="Phobius"/>
    </source>
</evidence>
<dbReference type="PRINTS" id="PR01000">
    <property type="entry name" value="SREBPS2PTASE"/>
</dbReference>
<dbReference type="eggNOG" id="KOG2921">
    <property type="taxonomic scope" value="Eukaryota"/>
</dbReference>
<keyword evidence="4 7" id="KW-0472">Membrane</keyword>
<feature type="transmembrane region" description="Helical" evidence="7">
    <location>
        <begin position="73"/>
        <end position="97"/>
    </location>
</feature>
<keyword evidence="2 7" id="KW-0812">Transmembrane</keyword>
<dbReference type="AlphaFoldDB" id="F1A6C9"/>
<proteinExistence type="predicted"/>
<accession>F1A6C9</accession>
<evidence type="ECO:0000256" key="2">
    <source>
        <dbReference type="ARBA" id="ARBA00022692"/>
    </source>
</evidence>
<dbReference type="Pfam" id="PF02163">
    <property type="entry name" value="Peptidase_M50"/>
    <property type="match status" value="1"/>
</dbReference>
<protein>
    <recommendedName>
        <fullName evidence="5">Endopeptidase S2P</fullName>
    </recommendedName>
</protein>
<dbReference type="InterPro" id="IPR008915">
    <property type="entry name" value="Peptidase_M50"/>
</dbReference>
<sequence>MTTLLTFIFKTGVIWVLSFVVLKIFYTKYKNKYDIDGFLERKHLTIQLFYIGLGTTKLNGIIKRISLRYEKFWYYWFKIGSWVSLILLPTSMGLLIYNLSIIFFKPVGVEPVISPIVPGVNVKGSDSWYLIISVIVSMVIHELGHAIASFVSKCEIHSVGFFFLFIMPGASVNLDISEMDKATLWEKLRIQCGGVWHNVVLCIIGYLLLTSSSFILSPIYRFPSDKLYITHIPQGSFLEKSLTVGDQILEINNCKVYNTTGFIQCIYGEIAKPKSYCLSPETISCIKEHPLRSCFGVNDVSTLIDCEEPTNFDMPLSDKCEKLNKQCVGFKHLGSFVFTLKVYSQDFLNSEDLTFISTPQELWDSIQVNNYQSRIGFINSWDIPWYWNHFFSYLIPVSAGLAAFNIISIPNMDGEHILDTLLSIILLQQVIKNSPNSKSKTSSSSSSSSSSQSSSILGKKERTKKIIFETTKYFTILIFGLTVIFSFYNLSNKILI</sequence>
<dbReference type="InParanoid" id="F1A6C9"/>
<keyword evidence="10" id="KW-1185">Reference proteome</keyword>
<dbReference type="OrthoDB" id="69989at2759"/>
<organism evidence="9 10">
    <name type="scientific">Dictyostelium purpureum</name>
    <name type="common">Slime mold</name>
    <dbReference type="NCBI Taxonomy" id="5786"/>
    <lineage>
        <taxon>Eukaryota</taxon>
        <taxon>Amoebozoa</taxon>
        <taxon>Evosea</taxon>
        <taxon>Eumycetozoa</taxon>
        <taxon>Dictyostelia</taxon>
        <taxon>Dictyosteliales</taxon>
        <taxon>Dictyosteliaceae</taxon>
        <taxon>Dictyostelium</taxon>
    </lineage>
</organism>
<dbReference type="RefSeq" id="XP_003295223.1">
    <property type="nucleotide sequence ID" value="XM_003295175.1"/>
</dbReference>
<dbReference type="KEGG" id="dpp:DICPUDRAFT_91002"/>
<dbReference type="GO" id="GO:0016020">
    <property type="term" value="C:membrane"/>
    <property type="evidence" value="ECO:0007669"/>
    <property type="project" value="InterPro"/>
</dbReference>
<feature type="transmembrane region" description="Helical" evidence="7">
    <location>
        <begin position="194"/>
        <end position="216"/>
    </location>
</feature>
<reference evidence="10" key="1">
    <citation type="journal article" date="2011" name="Genome Biol.">
        <title>Comparative genomics of the social amoebae Dictyostelium discoideum and Dictyostelium purpureum.</title>
        <authorList>
            <consortium name="US DOE Joint Genome Institute (JGI-PGF)"/>
            <person name="Sucgang R."/>
            <person name="Kuo A."/>
            <person name="Tian X."/>
            <person name="Salerno W."/>
            <person name="Parikh A."/>
            <person name="Feasley C.L."/>
            <person name="Dalin E."/>
            <person name="Tu H."/>
            <person name="Huang E."/>
            <person name="Barry K."/>
            <person name="Lindquist E."/>
            <person name="Shapiro H."/>
            <person name="Bruce D."/>
            <person name="Schmutz J."/>
            <person name="Salamov A."/>
            <person name="Fey P."/>
            <person name="Gaudet P."/>
            <person name="Anjard C."/>
            <person name="Babu M.M."/>
            <person name="Basu S."/>
            <person name="Bushmanova Y."/>
            <person name="van der Wel H."/>
            <person name="Katoh-Kurasawa M."/>
            <person name="Dinh C."/>
            <person name="Coutinho P.M."/>
            <person name="Saito T."/>
            <person name="Elias M."/>
            <person name="Schaap P."/>
            <person name="Kay R.R."/>
            <person name="Henrissat B."/>
            <person name="Eichinger L."/>
            <person name="Rivero F."/>
            <person name="Putnam N.H."/>
            <person name="West C.M."/>
            <person name="Loomis W.F."/>
            <person name="Chisholm R.L."/>
            <person name="Shaulsky G."/>
            <person name="Strassmann J.E."/>
            <person name="Queller D.C."/>
            <person name="Kuspa A."/>
            <person name="Grigoriev I.V."/>
        </authorList>
    </citation>
    <scope>NUCLEOTIDE SEQUENCE [LARGE SCALE GENOMIC DNA]</scope>
    <source>
        <strain evidence="10">QSDP1</strain>
    </source>
</reference>
<dbReference type="OMA" id="FYSWGRW"/>
<dbReference type="GO" id="GO:0004222">
    <property type="term" value="F:metalloendopeptidase activity"/>
    <property type="evidence" value="ECO:0000318"/>
    <property type="project" value="GO_Central"/>
</dbReference>
<dbReference type="PANTHER" id="PTHR13325">
    <property type="entry name" value="PROTEASE M50 MEMBRANE-BOUND TRANSCRIPTION FACTOR SITE 2 PROTEASE"/>
    <property type="match status" value="1"/>
</dbReference>
<feature type="domain" description="Peptidase M50" evidence="8">
    <location>
        <begin position="129"/>
        <end position="426"/>
    </location>
</feature>
<dbReference type="InterPro" id="IPR001193">
    <property type="entry name" value="MBTPS2"/>
</dbReference>
<evidence type="ECO:0000259" key="8">
    <source>
        <dbReference type="Pfam" id="PF02163"/>
    </source>
</evidence>
<name>F1A6C9_DICPU</name>
<dbReference type="GO" id="GO:0005737">
    <property type="term" value="C:cytoplasm"/>
    <property type="evidence" value="ECO:0000318"/>
    <property type="project" value="GO_Central"/>
</dbReference>
<feature type="transmembrane region" description="Helical" evidence="7">
    <location>
        <begin position="127"/>
        <end position="144"/>
    </location>
</feature>
<dbReference type="STRING" id="5786.F1A6C9"/>
<feature type="region of interest" description="Disordered" evidence="6">
    <location>
        <begin position="435"/>
        <end position="456"/>
    </location>
</feature>
<dbReference type="VEuPathDB" id="AmoebaDB:DICPUDRAFT_91002"/>